<dbReference type="InParanoid" id="A0A0C3B7Z5"/>
<evidence type="ECO:0000313" key="2">
    <source>
        <dbReference type="Proteomes" id="UP000054166"/>
    </source>
</evidence>
<reference evidence="1 2" key="1">
    <citation type="submission" date="2014-04" db="EMBL/GenBank/DDBJ databases">
        <authorList>
            <consortium name="DOE Joint Genome Institute"/>
            <person name="Kuo A."/>
            <person name="Tarkka M."/>
            <person name="Buscot F."/>
            <person name="Kohler A."/>
            <person name="Nagy L.G."/>
            <person name="Floudas D."/>
            <person name="Copeland A."/>
            <person name="Barry K.W."/>
            <person name="Cichocki N."/>
            <person name="Veneault-Fourrey C."/>
            <person name="LaButti K."/>
            <person name="Lindquist E.A."/>
            <person name="Lipzen A."/>
            <person name="Lundell T."/>
            <person name="Morin E."/>
            <person name="Murat C."/>
            <person name="Sun H."/>
            <person name="Tunlid A."/>
            <person name="Henrissat B."/>
            <person name="Grigoriev I.V."/>
            <person name="Hibbett D.S."/>
            <person name="Martin F."/>
            <person name="Nordberg H.P."/>
            <person name="Cantor M.N."/>
            <person name="Hua S.X."/>
        </authorList>
    </citation>
    <scope>NUCLEOTIDE SEQUENCE [LARGE SCALE GENOMIC DNA]</scope>
    <source>
        <strain evidence="1 2">F 1598</strain>
    </source>
</reference>
<name>A0A0C3B7Z5_PILCF</name>
<evidence type="ECO:0008006" key="3">
    <source>
        <dbReference type="Google" id="ProtNLM"/>
    </source>
</evidence>
<sequence length="257" mass="28063">MNFSAHFPVVPTSAPTMLLPSPNITTNTPMMPPSPTQDPVAASAEQVRAQMALLAAAASPPQRRRLPRLPEAATAILKDFFFTKTRYPTTTQKDDLVAQIRAQFEGFEWYDRETLSRWFSGQRGLHGNGKDAGEGKAKAKGRSHRKIKSDMILYPSLTKQSLSSLHVLLSETPDPAPAIIHIWADRLEATYKDVKCWIRLRKVQLGSESSAGDGGIKTKDEGDVEMTLGGGQAQGQGQGITILPLLPPFLLAALILH</sequence>
<reference evidence="2" key="2">
    <citation type="submission" date="2015-01" db="EMBL/GenBank/DDBJ databases">
        <title>Evolutionary Origins and Diversification of the Mycorrhizal Mutualists.</title>
        <authorList>
            <consortium name="DOE Joint Genome Institute"/>
            <consortium name="Mycorrhizal Genomics Consortium"/>
            <person name="Kohler A."/>
            <person name="Kuo A."/>
            <person name="Nagy L.G."/>
            <person name="Floudas D."/>
            <person name="Copeland A."/>
            <person name="Barry K.W."/>
            <person name="Cichocki N."/>
            <person name="Veneault-Fourrey C."/>
            <person name="LaButti K."/>
            <person name="Lindquist E.A."/>
            <person name="Lipzen A."/>
            <person name="Lundell T."/>
            <person name="Morin E."/>
            <person name="Murat C."/>
            <person name="Riley R."/>
            <person name="Ohm R."/>
            <person name="Sun H."/>
            <person name="Tunlid A."/>
            <person name="Henrissat B."/>
            <person name="Grigoriev I.V."/>
            <person name="Hibbett D.S."/>
            <person name="Martin F."/>
        </authorList>
    </citation>
    <scope>NUCLEOTIDE SEQUENCE [LARGE SCALE GENOMIC DNA]</scope>
    <source>
        <strain evidence="2">F 1598</strain>
    </source>
</reference>
<organism evidence="1 2">
    <name type="scientific">Piloderma croceum (strain F 1598)</name>
    <dbReference type="NCBI Taxonomy" id="765440"/>
    <lineage>
        <taxon>Eukaryota</taxon>
        <taxon>Fungi</taxon>
        <taxon>Dikarya</taxon>
        <taxon>Basidiomycota</taxon>
        <taxon>Agaricomycotina</taxon>
        <taxon>Agaricomycetes</taxon>
        <taxon>Agaricomycetidae</taxon>
        <taxon>Atheliales</taxon>
        <taxon>Atheliaceae</taxon>
        <taxon>Piloderma</taxon>
    </lineage>
</organism>
<dbReference type="OrthoDB" id="2646043at2759"/>
<gene>
    <name evidence="1" type="ORF">PILCRDRAFT_7827</name>
</gene>
<dbReference type="Gene3D" id="1.10.10.60">
    <property type="entry name" value="Homeodomain-like"/>
    <property type="match status" value="1"/>
</dbReference>
<dbReference type="EMBL" id="KN832994">
    <property type="protein sequence ID" value="KIM82428.1"/>
    <property type="molecule type" value="Genomic_DNA"/>
</dbReference>
<keyword evidence="2" id="KW-1185">Reference proteome</keyword>
<accession>A0A0C3B7Z5</accession>
<dbReference type="HOGENOM" id="CLU_1082253_0_0_1"/>
<evidence type="ECO:0000313" key="1">
    <source>
        <dbReference type="EMBL" id="KIM82428.1"/>
    </source>
</evidence>
<dbReference type="Proteomes" id="UP000054166">
    <property type="component" value="Unassembled WGS sequence"/>
</dbReference>
<dbReference type="AlphaFoldDB" id="A0A0C3B7Z5"/>
<protein>
    <recommendedName>
        <fullName evidence="3">Homeobox domain-containing protein</fullName>
    </recommendedName>
</protein>
<proteinExistence type="predicted"/>